<dbReference type="GO" id="GO:0016787">
    <property type="term" value="F:hydrolase activity"/>
    <property type="evidence" value="ECO:0007669"/>
    <property type="project" value="UniProtKB-KW"/>
</dbReference>
<keyword evidence="1" id="KW-0732">Signal</keyword>
<gene>
    <name evidence="3" type="ORF">BS50DRAFT_629217</name>
</gene>
<sequence length="411" mass="45658">MGIRYNLPMFSMIVCTLGAVVMTMGKMASQERYTELPDDIDNNMPTQDPIYTPNNGNCNSFMVPIDLKYRGRSFIPAQFKGPFALEHFVTEIMSRDSGGVHGVLGKEKDFAGKYQIAATHCIPNGTNTTHKDTVIVATHGLGLAREYWSSKWKPDEHNFVQYALARGYSVYFYDRLGCGISSKINGFEAQLNTGIAVLESLVFSLRETWTGSNNPKSSKIVLLGFGFGSYINHAAVAGNPDLADAVIHTGIGMNATSLSSINTIGSLVPRVANVEDYLRFGTYDSGYITWSSIFDQVVNFFRHPMYNPAAVDHIEKEKEAFAITELLTYFSVINMSAERFKKPVLVINGEKDYVVCGGHCPGVFEEPMWMLYQNAILRLHLLKGVGHNINFSANNTGAWNEIMSFLADRKL</sequence>
<dbReference type="STRING" id="1448308.A0A2T2P735"/>
<dbReference type="EMBL" id="KZ678129">
    <property type="protein sequence ID" value="PSN73148.1"/>
    <property type="molecule type" value="Genomic_DNA"/>
</dbReference>
<evidence type="ECO:0000313" key="4">
    <source>
        <dbReference type="Proteomes" id="UP000240883"/>
    </source>
</evidence>
<feature type="chain" id="PRO_5015785093" evidence="1">
    <location>
        <begin position="19"/>
        <end position="411"/>
    </location>
</feature>
<keyword evidence="4" id="KW-1185">Reference proteome</keyword>
<keyword evidence="3" id="KW-0378">Hydrolase</keyword>
<dbReference type="InterPro" id="IPR000073">
    <property type="entry name" value="AB_hydrolase_1"/>
</dbReference>
<dbReference type="AlphaFoldDB" id="A0A2T2P735"/>
<protein>
    <submittedName>
        <fullName evidence="3">Alpha/beta-hydrolase</fullName>
    </submittedName>
</protein>
<organism evidence="3 4">
    <name type="scientific">Corynespora cassiicola Philippines</name>
    <dbReference type="NCBI Taxonomy" id="1448308"/>
    <lineage>
        <taxon>Eukaryota</taxon>
        <taxon>Fungi</taxon>
        <taxon>Dikarya</taxon>
        <taxon>Ascomycota</taxon>
        <taxon>Pezizomycotina</taxon>
        <taxon>Dothideomycetes</taxon>
        <taxon>Pleosporomycetidae</taxon>
        <taxon>Pleosporales</taxon>
        <taxon>Corynesporascaceae</taxon>
        <taxon>Corynespora</taxon>
    </lineage>
</organism>
<dbReference type="Gene3D" id="3.40.50.1820">
    <property type="entry name" value="alpha/beta hydrolase"/>
    <property type="match status" value="1"/>
</dbReference>
<proteinExistence type="predicted"/>
<evidence type="ECO:0000313" key="3">
    <source>
        <dbReference type="EMBL" id="PSN73148.1"/>
    </source>
</evidence>
<dbReference type="Pfam" id="PF12697">
    <property type="entry name" value="Abhydrolase_6"/>
    <property type="match status" value="1"/>
</dbReference>
<evidence type="ECO:0000259" key="2">
    <source>
        <dbReference type="Pfam" id="PF12697"/>
    </source>
</evidence>
<evidence type="ECO:0000256" key="1">
    <source>
        <dbReference type="SAM" id="SignalP"/>
    </source>
</evidence>
<accession>A0A2T2P735</accession>
<dbReference type="OrthoDB" id="190201at2759"/>
<feature type="domain" description="AB hydrolase-1" evidence="2">
    <location>
        <begin position="135"/>
        <end position="391"/>
    </location>
</feature>
<name>A0A2T2P735_CORCC</name>
<dbReference type="InterPro" id="IPR029058">
    <property type="entry name" value="AB_hydrolase_fold"/>
</dbReference>
<reference evidence="3 4" key="1">
    <citation type="journal article" date="2018" name="Front. Microbiol.">
        <title>Genome-Wide Analysis of Corynespora cassiicola Leaf Fall Disease Putative Effectors.</title>
        <authorList>
            <person name="Lopez D."/>
            <person name="Ribeiro S."/>
            <person name="Label P."/>
            <person name="Fumanal B."/>
            <person name="Venisse J.S."/>
            <person name="Kohler A."/>
            <person name="de Oliveira R.R."/>
            <person name="Labutti K."/>
            <person name="Lipzen A."/>
            <person name="Lail K."/>
            <person name="Bauer D."/>
            <person name="Ohm R.A."/>
            <person name="Barry K.W."/>
            <person name="Spatafora J."/>
            <person name="Grigoriev I.V."/>
            <person name="Martin F.M."/>
            <person name="Pujade-Renaud V."/>
        </authorList>
    </citation>
    <scope>NUCLEOTIDE SEQUENCE [LARGE SCALE GENOMIC DNA]</scope>
    <source>
        <strain evidence="3 4">Philippines</strain>
    </source>
</reference>
<dbReference type="Proteomes" id="UP000240883">
    <property type="component" value="Unassembled WGS sequence"/>
</dbReference>
<feature type="signal peptide" evidence="1">
    <location>
        <begin position="1"/>
        <end position="18"/>
    </location>
</feature>
<dbReference type="SUPFAM" id="SSF53474">
    <property type="entry name" value="alpha/beta-Hydrolases"/>
    <property type="match status" value="1"/>
</dbReference>